<proteinExistence type="predicted"/>
<evidence type="ECO:0000259" key="4">
    <source>
        <dbReference type="Pfam" id="PF00692"/>
    </source>
</evidence>
<dbReference type="AlphaFoldDB" id="A0A8U8BMF2"/>
<evidence type="ECO:0000256" key="2">
    <source>
        <dbReference type="ARBA" id="ARBA00022750"/>
    </source>
</evidence>
<dbReference type="Pfam" id="PF00692">
    <property type="entry name" value="dUTPase"/>
    <property type="match status" value="1"/>
</dbReference>
<feature type="domain" description="dUTPase-like" evidence="4">
    <location>
        <begin position="26"/>
        <end position="139"/>
    </location>
</feature>
<dbReference type="InterPro" id="IPR036157">
    <property type="entry name" value="dUTPase-like_sf"/>
</dbReference>
<dbReference type="GO" id="GO:0006508">
    <property type="term" value="P:proteolysis"/>
    <property type="evidence" value="ECO:0007669"/>
    <property type="project" value="UniProtKB-KW"/>
</dbReference>
<protein>
    <recommendedName>
        <fullName evidence="4">dUTPase-like domain-containing protein</fullName>
    </recommendedName>
</protein>
<evidence type="ECO:0000256" key="1">
    <source>
        <dbReference type="ARBA" id="ARBA00022670"/>
    </source>
</evidence>
<dbReference type="SUPFAM" id="SSF51283">
    <property type="entry name" value="dUTPase-like"/>
    <property type="match status" value="1"/>
</dbReference>
<name>A0A8U8BMF2_GEOPR</name>
<dbReference type="GO" id="GO:0004190">
    <property type="term" value="F:aspartic-type endopeptidase activity"/>
    <property type="evidence" value="ECO:0007669"/>
    <property type="project" value="UniProtKB-KW"/>
</dbReference>
<accession>A0A8U8BMF2</accession>
<keyword evidence="3" id="KW-0378">Hydrolase</keyword>
<keyword evidence="6" id="KW-1185">Reference proteome</keyword>
<keyword evidence="2" id="KW-0064">Aspartyl protease</keyword>
<reference evidence="5" key="2">
    <citation type="submission" date="2025-08" db="UniProtKB">
        <authorList>
            <consortium name="Ensembl"/>
        </authorList>
    </citation>
    <scope>IDENTIFICATION</scope>
</reference>
<dbReference type="Gene3D" id="2.70.40.10">
    <property type="match status" value="1"/>
</dbReference>
<organism evidence="5 6">
    <name type="scientific">Geospiza parvula</name>
    <name type="common">Small tree-finch</name>
    <name type="synonym">Camarhynchus parvulus</name>
    <dbReference type="NCBI Taxonomy" id="87175"/>
    <lineage>
        <taxon>Eukaryota</taxon>
        <taxon>Metazoa</taxon>
        <taxon>Chordata</taxon>
        <taxon>Craniata</taxon>
        <taxon>Vertebrata</taxon>
        <taxon>Euteleostomi</taxon>
        <taxon>Archelosauria</taxon>
        <taxon>Archosauria</taxon>
        <taxon>Dinosauria</taxon>
        <taxon>Saurischia</taxon>
        <taxon>Theropoda</taxon>
        <taxon>Coelurosauria</taxon>
        <taxon>Aves</taxon>
        <taxon>Neognathae</taxon>
        <taxon>Neoaves</taxon>
        <taxon>Telluraves</taxon>
        <taxon>Australaves</taxon>
        <taxon>Passeriformes</taxon>
        <taxon>Thraupidae</taxon>
        <taxon>Camarhynchus</taxon>
    </lineage>
</organism>
<reference evidence="5" key="3">
    <citation type="submission" date="2025-09" db="UniProtKB">
        <authorList>
            <consortium name="Ensembl"/>
        </authorList>
    </citation>
    <scope>IDENTIFICATION</scope>
</reference>
<dbReference type="Ensembl" id="ENSCPVT00000025931.1">
    <property type="protein sequence ID" value="ENSCPVP00000024045.1"/>
    <property type="gene ID" value="ENSCPVG00000018060.1"/>
</dbReference>
<keyword evidence="1" id="KW-0645">Protease</keyword>
<evidence type="ECO:0000313" key="5">
    <source>
        <dbReference type="Ensembl" id="ENSCPVP00000024045.1"/>
    </source>
</evidence>
<dbReference type="InterPro" id="IPR029054">
    <property type="entry name" value="dUTPase-like"/>
</dbReference>
<dbReference type="InterPro" id="IPR033704">
    <property type="entry name" value="dUTPase_trimeric"/>
</dbReference>
<sequence length="145" mass="15222">MILFSLLRFCFSHTAKLSVCDRYTGATRGLAGIDTPGAETVTILTRGICKVPLDAYGPIGQGLSAFLMGRSSSTIQGINIHLGLIDSDYMGQLQAIVSVSEPPVVIQKGTCIAQLVPFMSCVPTVVDQSHGTGGFGSTGPPQNNY</sequence>
<dbReference type="CDD" id="cd07557">
    <property type="entry name" value="trimeric_dUTPase"/>
    <property type="match status" value="1"/>
</dbReference>
<dbReference type="InterPro" id="IPR051592">
    <property type="entry name" value="HERV-K_Pro_peptidase_A2"/>
</dbReference>
<evidence type="ECO:0000313" key="6">
    <source>
        <dbReference type="Proteomes" id="UP000694382"/>
    </source>
</evidence>
<dbReference type="PANTHER" id="PTHR19422:SF123">
    <property type="entry name" value="RT1 CLASS I, LOCUS CE15"/>
    <property type="match status" value="1"/>
</dbReference>
<reference evidence="5" key="1">
    <citation type="submission" date="2020-02" db="EMBL/GenBank/DDBJ databases">
        <authorList>
            <person name="Enbody D E."/>
            <person name="Pettersson E M."/>
        </authorList>
    </citation>
    <scope>NUCLEOTIDE SEQUENCE [LARGE SCALE GENOMIC DNA]</scope>
</reference>
<dbReference type="PANTHER" id="PTHR19422">
    <property type="entry name" value="GAG RETROVIRAL POLYPROTEIN"/>
    <property type="match status" value="1"/>
</dbReference>
<evidence type="ECO:0000256" key="3">
    <source>
        <dbReference type="ARBA" id="ARBA00022801"/>
    </source>
</evidence>
<dbReference type="Proteomes" id="UP000694382">
    <property type="component" value="Chromosome 8"/>
</dbReference>